<comment type="caution">
    <text evidence="5">The sequence shown here is derived from an EMBL/GenBank/DDBJ whole genome shotgun (WGS) entry which is preliminary data.</text>
</comment>
<comment type="similarity">
    <text evidence="1">Belongs to the BlaI transcriptional regulatory family.</text>
</comment>
<name>A0A328P5I5_9GAMM</name>
<keyword evidence="6" id="KW-1185">Reference proteome</keyword>
<dbReference type="RefSeq" id="WP_111980952.1">
    <property type="nucleotide sequence ID" value="NZ_NFZS01000001.1"/>
</dbReference>
<dbReference type="Pfam" id="PF03965">
    <property type="entry name" value="Penicillinase_R"/>
    <property type="match status" value="1"/>
</dbReference>
<reference evidence="5 6" key="1">
    <citation type="journal article" date="2018" name="Genet. Mol. Biol.">
        <title>The genome sequence of Dyella jiangningensis FCAV SCS01 from a lignocellulose-decomposing microbial consortium metagenome reveals potential for biotechnological applications.</title>
        <authorList>
            <person name="Desiderato J.G."/>
            <person name="Alvarenga D.O."/>
            <person name="Constancio M.T.L."/>
            <person name="Alves L.M.C."/>
            <person name="Varani A.M."/>
        </authorList>
    </citation>
    <scope>NUCLEOTIDE SEQUENCE [LARGE SCALE GENOMIC DNA]</scope>
    <source>
        <strain evidence="5 6">FCAV SCS01</strain>
    </source>
</reference>
<dbReference type="SUPFAM" id="SSF46785">
    <property type="entry name" value="Winged helix' DNA-binding domain"/>
    <property type="match status" value="1"/>
</dbReference>
<organism evidence="5 6">
    <name type="scientific">Dyella jiangningensis</name>
    <dbReference type="NCBI Taxonomy" id="1379159"/>
    <lineage>
        <taxon>Bacteria</taxon>
        <taxon>Pseudomonadati</taxon>
        <taxon>Pseudomonadota</taxon>
        <taxon>Gammaproteobacteria</taxon>
        <taxon>Lysobacterales</taxon>
        <taxon>Rhodanobacteraceae</taxon>
        <taxon>Dyella</taxon>
    </lineage>
</organism>
<accession>A0A328P5I5</accession>
<sequence length="129" mass="14471">MKASKPDAPKPTVAELEILRVLWRLGPCTVREVHEALGEGGGYTTALKLLQVMHGKGLVERDDAARAHVYRPAVSKERTQKRFLYDIVNRVFDGSSSQLVLHALGTQRATREELRAIRDLLNKLDQETP</sequence>
<keyword evidence="2" id="KW-0805">Transcription regulation</keyword>
<dbReference type="Proteomes" id="UP000248926">
    <property type="component" value="Unassembled WGS sequence"/>
</dbReference>
<dbReference type="Gene3D" id="1.10.4040.10">
    <property type="entry name" value="Penicillinase repressor domain"/>
    <property type="match status" value="1"/>
</dbReference>
<dbReference type="GO" id="GO:0003677">
    <property type="term" value="F:DNA binding"/>
    <property type="evidence" value="ECO:0007669"/>
    <property type="project" value="UniProtKB-KW"/>
</dbReference>
<dbReference type="InterPro" id="IPR036388">
    <property type="entry name" value="WH-like_DNA-bd_sf"/>
</dbReference>
<dbReference type="AlphaFoldDB" id="A0A328P5I5"/>
<dbReference type="PIRSF" id="PIRSF019455">
    <property type="entry name" value="CopR_AtkY"/>
    <property type="match status" value="1"/>
</dbReference>
<evidence type="ECO:0000256" key="3">
    <source>
        <dbReference type="ARBA" id="ARBA00023125"/>
    </source>
</evidence>
<dbReference type="Gene3D" id="1.10.10.10">
    <property type="entry name" value="Winged helix-like DNA-binding domain superfamily/Winged helix DNA-binding domain"/>
    <property type="match status" value="1"/>
</dbReference>
<evidence type="ECO:0000313" key="5">
    <source>
        <dbReference type="EMBL" id="RAO76890.1"/>
    </source>
</evidence>
<evidence type="ECO:0000256" key="1">
    <source>
        <dbReference type="ARBA" id="ARBA00011046"/>
    </source>
</evidence>
<keyword evidence="3" id="KW-0238">DNA-binding</keyword>
<gene>
    <name evidence="5" type="ORF">CA260_02965</name>
</gene>
<dbReference type="GO" id="GO:0045892">
    <property type="term" value="P:negative regulation of DNA-templated transcription"/>
    <property type="evidence" value="ECO:0007669"/>
    <property type="project" value="InterPro"/>
</dbReference>
<evidence type="ECO:0000313" key="6">
    <source>
        <dbReference type="Proteomes" id="UP000248926"/>
    </source>
</evidence>
<dbReference type="InterPro" id="IPR036390">
    <property type="entry name" value="WH_DNA-bd_sf"/>
</dbReference>
<proteinExistence type="inferred from homology"/>
<keyword evidence="4" id="KW-0804">Transcription</keyword>
<protein>
    <submittedName>
        <fullName evidence="5">Transcriptional regulator</fullName>
    </submittedName>
</protein>
<evidence type="ECO:0000256" key="4">
    <source>
        <dbReference type="ARBA" id="ARBA00023163"/>
    </source>
</evidence>
<dbReference type="EMBL" id="NFZS01000001">
    <property type="protein sequence ID" value="RAO76890.1"/>
    <property type="molecule type" value="Genomic_DNA"/>
</dbReference>
<dbReference type="InterPro" id="IPR005650">
    <property type="entry name" value="BlaI_family"/>
</dbReference>
<evidence type="ECO:0000256" key="2">
    <source>
        <dbReference type="ARBA" id="ARBA00023015"/>
    </source>
</evidence>
<dbReference type="OrthoDB" id="279010at2"/>